<gene>
    <name evidence="8" type="ORF">EH243_05630</name>
</gene>
<comment type="caution">
    <text evidence="8">The sequence shown here is derived from an EMBL/GenBank/DDBJ whole genome shotgun (WGS) entry which is preliminary data.</text>
</comment>
<feature type="transmembrane region" description="Helical" evidence="6">
    <location>
        <begin position="102"/>
        <end position="124"/>
    </location>
</feature>
<evidence type="ECO:0000256" key="1">
    <source>
        <dbReference type="ARBA" id="ARBA00004651"/>
    </source>
</evidence>
<keyword evidence="4 6" id="KW-1133">Transmembrane helix</keyword>
<evidence type="ECO:0000256" key="5">
    <source>
        <dbReference type="ARBA" id="ARBA00023136"/>
    </source>
</evidence>
<evidence type="ECO:0000313" key="8">
    <source>
        <dbReference type="EMBL" id="RTE66570.1"/>
    </source>
</evidence>
<evidence type="ECO:0000256" key="4">
    <source>
        <dbReference type="ARBA" id="ARBA00022989"/>
    </source>
</evidence>
<dbReference type="OrthoDB" id="9793824at2"/>
<name>A0A430KSX0_9GAMM</name>
<protein>
    <submittedName>
        <fullName evidence="8">RDD family protein</fullName>
    </submittedName>
</protein>
<organism evidence="8 9">
    <name type="scientific">Amphritea opalescens</name>
    <dbReference type="NCBI Taxonomy" id="2490544"/>
    <lineage>
        <taxon>Bacteria</taxon>
        <taxon>Pseudomonadati</taxon>
        <taxon>Pseudomonadota</taxon>
        <taxon>Gammaproteobacteria</taxon>
        <taxon>Oceanospirillales</taxon>
        <taxon>Oceanospirillaceae</taxon>
        <taxon>Amphritea</taxon>
    </lineage>
</organism>
<evidence type="ECO:0000259" key="7">
    <source>
        <dbReference type="Pfam" id="PF06271"/>
    </source>
</evidence>
<comment type="subcellular location">
    <subcellularLocation>
        <location evidence="1">Cell membrane</location>
        <topology evidence="1">Multi-pass membrane protein</topology>
    </subcellularLocation>
</comment>
<dbReference type="AlphaFoldDB" id="A0A430KSX0"/>
<keyword evidence="3 6" id="KW-0812">Transmembrane</keyword>
<evidence type="ECO:0000256" key="2">
    <source>
        <dbReference type="ARBA" id="ARBA00022475"/>
    </source>
</evidence>
<proteinExistence type="predicted"/>
<feature type="domain" description="RDD" evidence="7">
    <location>
        <begin position="15"/>
        <end position="136"/>
    </location>
</feature>
<reference evidence="8 9" key="1">
    <citation type="submission" date="2018-11" db="EMBL/GenBank/DDBJ databases">
        <title>The draft genome sequence of Amphritea opalescens ANRC-JH13T.</title>
        <authorList>
            <person name="Fang Z."/>
            <person name="Zhang Y."/>
            <person name="Han X."/>
        </authorList>
    </citation>
    <scope>NUCLEOTIDE SEQUENCE [LARGE SCALE GENOMIC DNA]</scope>
    <source>
        <strain evidence="8 9">ANRC-JH13</strain>
    </source>
</reference>
<dbReference type="Proteomes" id="UP000283087">
    <property type="component" value="Unassembled WGS sequence"/>
</dbReference>
<dbReference type="InterPro" id="IPR010432">
    <property type="entry name" value="RDD"/>
</dbReference>
<dbReference type="PANTHER" id="PTHR36115:SF10">
    <property type="entry name" value="RDD DOMAIN-CONTAINING PROTEIN"/>
    <property type="match status" value="1"/>
</dbReference>
<keyword evidence="9" id="KW-1185">Reference proteome</keyword>
<dbReference type="Pfam" id="PF06271">
    <property type="entry name" value="RDD"/>
    <property type="match status" value="1"/>
</dbReference>
<evidence type="ECO:0000313" key="9">
    <source>
        <dbReference type="Proteomes" id="UP000283087"/>
    </source>
</evidence>
<dbReference type="PANTHER" id="PTHR36115">
    <property type="entry name" value="PROLINE-RICH ANTIGEN HOMOLOG-RELATED"/>
    <property type="match status" value="1"/>
</dbReference>
<dbReference type="GO" id="GO:0005886">
    <property type="term" value="C:plasma membrane"/>
    <property type="evidence" value="ECO:0007669"/>
    <property type="project" value="UniProtKB-SubCell"/>
</dbReference>
<accession>A0A430KSX0</accession>
<sequence length="145" mass="16351">MSISFPEVDGELRQPSLMRRFAAMIYDAFLVVAIWMCAGFAAVGLNQGEAVSGPIFQTVLFLLTFAFYAYFWVRLGQTLGMQAWKLRVQTVDGHHISLRQALIRFMTAIVSTACLGLGFFWMLFSANKATWHDSFSETQIVLLPK</sequence>
<feature type="transmembrane region" description="Helical" evidence="6">
    <location>
        <begin position="21"/>
        <end position="43"/>
    </location>
</feature>
<dbReference type="InterPro" id="IPR051791">
    <property type="entry name" value="Pra-immunoreactive"/>
</dbReference>
<dbReference type="EMBL" id="RQXW01000004">
    <property type="protein sequence ID" value="RTE66570.1"/>
    <property type="molecule type" value="Genomic_DNA"/>
</dbReference>
<dbReference type="RefSeq" id="WP_126157673.1">
    <property type="nucleotide sequence ID" value="NZ_RQXW01000004.1"/>
</dbReference>
<keyword evidence="5 6" id="KW-0472">Membrane</keyword>
<keyword evidence="2" id="KW-1003">Cell membrane</keyword>
<feature type="transmembrane region" description="Helical" evidence="6">
    <location>
        <begin position="55"/>
        <end position="73"/>
    </location>
</feature>
<evidence type="ECO:0000256" key="3">
    <source>
        <dbReference type="ARBA" id="ARBA00022692"/>
    </source>
</evidence>
<evidence type="ECO:0000256" key="6">
    <source>
        <dbReference type="SAM" id="Phobius"/>
    </source>
</evidence>